<dbReference type="AlphaFoldDB" id="A0A9D4E3E9"/>
<evidence type="ECO:0000313" key="1">
    <source>
        <dbReference type="EMBL" id="KAH3772093.1"/>
    </source>
</evidence>
<keyword evidence="2" id="KW-1185">Reference proteome</keyword>
<name>A0A9D4E3E9_DREPO</name>
<comment type="caution">
    <text evidence="1">The sequence shown here is derived from an EMBL/GenBank/DDBJ whole genome shotgun (WGS) entry which is preliminary data.</text>
</comment>
<protein>
    <submittedName>
        <fullName evidence="1">Uncharacterized protein</fullName>
    </submittedName>
</protein>
<reference evidence="1" key="2">
    <citation type="submission" date="2020-11" db="EMBL/GenBank/DDBJ databases">
        <authorList>
            <person name="McCartney M.A."/>
            <person name="Auch B."/>
            <person name="Kono T."/>
            <person name="Mallez S."/>
            <person name="Becker A."/>
            <person name="Gohl D.M."/>
            <person name="Silverstein K.A.T."/>
            <person name="Koren S."/>
            <person name="Bechman K.B."/>
            <person name="Herman A."/>
            <person name="Abrahante J.E."/>
            <person name="Garbe J."/>
        </authorList>
    </citation>
    <scope>NUCLEOTIDE SEQUENCE</scope>
    <source>
        <strain evidence="1">Duluth1</strain>
        <tissue evidence="1">Whole animal</tissue>
    </source>
</reference>
<reference evidence="1" key="1">
    <citation type="journal article" date="2019" name="bioRxiv">
        <title>The Genome of the Zebra Mussel, Dreissena polymorpha: A Resource for Invasive Species Research.</title>
        <authorList>
            <person name="McCartney M.A."/>
            <person name="Auch B."/>
            <person name="Kono T."/>
            <person name="Mallez S."/>
            <person name="Zhang Y."/>
            <person name="Obille A."/>
            <person name="Becker A."/>
            <person name="Abrahante J.E."/>
            <person name="Garbe J."/>
            <person name="Badalamenti J.P."/>
            <person name="Herman A."/>
            <person name="Mangelson H."/>
            <person name="Liachko I."/>
            <person name="Sullivan S."/>
            <person name="Sone E.D."/>
            <person name="Koren S."/>
            <person name="Silverstein K.A.T."/>
            <person name="Beckman K.B."/>
            <person name="Gohl D.M."/>
        </authorList>
    </citation>
    <scope>NUCLEOTIDE SEQUENCE</scope>
    <source>
        <strain evidence="1">Duluth1</strain>
        <tissue evidence="1">Whole animal</tissue>
    </source>
</reference>
<accession>A0A9D4E3E9</accession>
<proteinExistence type="predicted"/>
<gene>
    <name evidence="1" type="ORF">DPMN_173428</name>
</gene>
<dbReference type="EMBL" id="JAIWYP010000009">
    <property type="protein sequence ID" value="KAH3772093.1"/>
    <property type="molecule type" value="Genomic_DNA"/>
</dbReference>
<evidence type="ECO:0000313" key="2">
    <source>
        <dbReference type="Proteomes" id="UP000828390"/>
    </source>
</evidence>
<organism evidence="1 2">
    <name type="scientific">Dreissena polymorpha</name>
    <name type="common">Zebra mussel</name>
    <name type="synonym">Mytilus polymorpha</name>
    <dbReference type="NCBI Taxonomy" id="45954"/>
    <lineage>
        <taxon>Eukaryota</taxon>
        <taxon>Metazoa</taxon>
        <taxon>Spiralia</taxon>
        <taxon>Lophotrochozoa</taxon>
        <taxon>Mollusca</taxon>
        <taxon>Bivalvia</taxon>
        <taxon>Autobranchia</taxon>
        <taxon>Heteroconchia</taxon>
        <taxon>Euheterodonta</taxon>
        <taxon>Imparidentia</taxon>
        <taxon>Neoheterodontei</taxon>
        <taxon>Myida</taxon>
        <taxon>Dreissenoidea</taxon>
        <taxon>Dreissenidae</taxon>
        <taxon>Dreissena</taxon>
    </lineage>
</organism>
<dbReference type="Proteomes" id="UP000828390">
    <property type="component" value="Unassembled WGS sequence"/>
</dbReference>
<sequence>MEKKWLIAMPEFCIKLIGFTSVFHVDFLHYRRRKKLSRINSRRFLAGEDDDVNCHFSESSTKINNTPKARKDHIRGFRLANGKHLITHAMFLNGHGFDGNITTTAPEQPD</sequence>